<dbReference type="GO" id="GO:0016887">
    <property type="term" value="F:ATP hydrolysis activity"/>
    <property type="evidence" value="ECO:0007669"/>
    <property type="project" value="InterPro"/>
</dbReference>
<dbReference type="AlphaFoldDB" id="A0A2T4US77"/>
<keyword evidence="6" id="KW-1185">Reference proteome</keyword>
<evidence type="ECO:0000313" key="5">
    <source>
        <dbReference type="EMBL" id="PTL72384.1"/>
    </source>
</evidence>
<dbReference type="SMART" id="SM00382">
    <property type="entry name" value="AAA"/>
    <property type="match status" value="1"/>
</dbReference>
<dbReference type="PANTHER" id="PTHR43790">
    <property type="entry name" value="CARBOHYDRATE TRANSPORT ATP-BINDING PROTEIN MG119-RELATED"/>
    <property type="match status" value="1"/>
</dbReference>
<name>A0A2T4US77_9MICO</name>
<dbReference type="Gene3D" id="3.40.50.300">
    <property type="entry name" value="P-loop containing nucleotide triphosphate hydrolases"/>
    <property type="match status" value="1"/>
</dbReference>
<reference evidence="5 6" key="1">
    <citation type="submission" date="2018-03" db="EMBL/GenBank/DDBJ databases">
        <title>Bacteriophage NCPPB3778 and a type I-E CRISPR drive the evolution of the US Biological Select Agent, Rathayibacter toxicus.</title>
        <authorList>
            <person name="Davis E.W.II."/>
            <person name="Tabima J.F."/>
            <person name="Weisberg A.J."/>
            <person name="Dantas Lopes L."/>
            <person name="Wiseman M.S."/>
            <person name="Wiseman M.S."/>
            <person name="Pupko T."/>
            <person name="Belcher M.S."/>
            <person name="Sechler A.J."/>
            <person name="Tancos M.A."/>
            <person name="Schroeder B.K."/>
            <person name="Murray T.D."/>
            <person name="Luster D.G."/>
            <person name="Schneider W.L."/>
            <person name="Rogers E."/>
            <person name="Andreote F.D."/>
            <person name="Grunwald N.J."/>
            <person name="Putnam M.L."/>
            <person name="Chang J.H."/>
        </authorList>
    </citation>
    <scope>NUCLEOTIDE SEQUENCE [LARGE SCALE GENOMIC DNA]</scope>
    <source>
        <strain evidence="5 6">DSM 15933</strain>
    </source>
</reference>
<dbReference type="RefSeq" id="WP_107574098.1">
    <property type="nucleotide sequence ID" value="NZ_PZPL01000001.1"/>
</dbReference>
<dbReference type="PROSITE" id="PS50893">
    <property type="entry name" value="ABC_TRANSPORTER_2"/>
    <property type="match status" value="1"/>
</dbReference>
<dbReference type="InterPro" id="IPR003439">
    <property type="entry name" value="ABC_transporter-like_ATP-bd"/>
</dbReference>
<evidence type="ECO:0000313" key="6">
    <source>
        <dbReference type="Proteomes" id="UP000241085"/>
    </source>
</evidence>
<gene>
    <name evidence="5" type="ORF">C1I63_05650</name>
</gene>
<keyword evidence="2 5" id="KW-0067">ATP-binding</keyword>
<dbReference type="InterPro" id="IPR017871">
    <property type="entry name" value="ABC_transporter-like_CS"/>
</dbReference>
<comment type="caution">
    <text evidence="5">The sequence shown here is derived from an EMBL/GenBank/DDBJ whole genome shotgun (WGS) entry which is preliminary data.</text>
</comment>
<feature type="domain" description="ABC transporter" evidence="4">
    <location>
        <begin position="25"/>
        <end position="265"/>
    </location>
</feature>
<dbReference type="EMBL" id="PZPL01000001">
    <property type="protein sequence ID" value="PTL72384.1"/>
    <property type="molecule type" value="Genomic_DNA"/>
</dbReference>
<dbReference type="Pfam" id="PF00005">
    <property type="entry name" value="ABC_tran"/>
    <property type="match status" value="1"/>
</dbReference>
<evidence type="ECO:0000259" key="4">
    <source>
        <dbReference type="PROSITE" id="PS50893"/>
    </source>
</evidence>
<evidence type="ECO:0000256" key="2">
    <source>
        <dbReference type="ARBA" id="ARBA00022840"/>
    </source>
</evidence>
<dbReference type="InterPro" id="IPR003593">
    <property type="entry name" value="AAA+_ATPase"/>
</dbReference>
<dbReference type="PANTHER" id="PTHR43790:SF8">
    <property type="entry name" value="SUGAR ABC TRANSPORTER ATP-BINDING PROTEIN"/>
    <property type="match status" value="1"/>
</dbReference>
<dbReference type="Proteomes" id="UP000241085">
    <property type="component" value="Unassembled WGS sequence"/>
</dbReference>
<dbReference type="GO" id="GO:0005524">
    <property type="term" value="F:ATP binding"/>
    <property type="evidence" value="ECO:0007669"/>
    <property type="project" value="UniProtKB-KW"/>
</dbReference>
<dbReference type="InterPro" id="IPR050107">
    <property type="entry name" value="ABC_carbohydrate_import_ATPase"/>
</dbReference>
<organism evidence="5 6">
    <name type="scientific">Rathayibacter caricis DSM 15933</name>
    <dbReference type="NCBI Taxonomy" id="1328867"/>
    <lineage>
        <taxon>Bacteria</taxon>
        <taxon>Bacillati</taxon>
        <taxon>Actinomycetota</taxon>
        <taxon>Actinomycetes</taxon>
        <taxon>Micrococcales</taxon>
        <taxon>Microbacteriaceae</taxon>
        <taxon>Rathayibacter</taxon>
    </lineage>
</organism>
<accession>A0A2T4US77</accession>
<keyword evidence="1" id="KW-0547">Nucleotide-binding</keyword>
<dbReference type="PROSITE" id="PS00211">
    <property type="entry name" value="ABC_TRANSPORTER_1"/>
    <property type="match status" value="1"/>
</dbReference>
<proteinExistence type="predicted"/>
<sequence length="303" mass="31653">MSTDTAGPSTGRPATPKTPVGTTIVEVRDIGKSYGAVNALAGVSTTVNAGQVTCVLGDNGAGKSTFIKMLAGAHTPTEGTLLLDGEPITFASPRAALSAGIATVYQDLAVVPLMPVWRNFFLGSELTTGVGPFRRLDVKSMKQITFDELARMGIDLRDVDQPIGTLSGGERQCVAIARAVHFGARVLILDEPTAALGVKQSGVVLKYIARSRDEGLGVVFITHNPHHAYPVGDRFLLLNRGTSLGNFEKSEISLAELTGLMAGGAELDSLAHELQREMPDSPVAREVAAEAGVATTPAGPPRA</sequence>
<dbReference type="InterPro" id="IPR027417">
    <property type="entry name" value="P-loop_NTPase"/>
</dbReference>
<protein>
    <submittedName>
        <fullName evidence="5">Sugar ABC transporter ATP-binding protein</fullName>
    </submittedName>
</protein>
<evidence type="ECO:0000256" key="3">
    <source>
        <dbReference type="SAM" id="MobiDB-lite"/>
    </source>
</evidence>
<feature type="region of interest" description="Disordered" evidence="3">
    <location>
        <begin position="1"/>
        <end position="21"/>
    </location>
</feature>
<dbReference type="SUPFAM" id="SSF52540">
    <property type="entry name" value="P-loop containing nucleoside triphosphate hydrolases"/>
    <property type="match status" value="1"/>
</dbReference>
<evidence type="ECO:0000256" key="1">
    <source>
        <dbReference type="ARBA" id="ARBA00022741"/>
    </source>
</evidence>
<dbReference type="CDD" id="cd03216">
    <property type="entry name" value="ABC_Carb_Monos_I"/>
    <property type="match status" value="1"/>
</dbReference>